<sequence length="343" mass="36742">MRPVLLWSALLLPLSLPQVFAHPELPEPAALDGKLTCSVGRFLNGSVCEPCPAGKFSETDRTWAANCTDCPVGRYAPLPGMQKCILCARGNFANDTGLHECIPCPPGRYVGGFGQSYCDACSPGRYIQSAMSSECLDCDRGTYGAEFGLTVCQDCTAGFISAKAATNCTPCMKGSQAVLNASFSCTACTEGYFADQEGTASCGECPRGSVANRSGMSHCEACGASWIWPMTSDLERVNCTTDSGVFVGLVCILTGWTCFFCLLPYALRYRAVIDDISLECLVTSYSIWADLCRVAPSKTSSLTGTFTINGNIRVTSKGHILPALFSWTDHPYLDDKKHSVTAK</sequence>
<dbReference type="InterPro" id="IPR011641">
    <property type="entry name" value="Tyr-kin_ephrin_A/B_rcpt-like"/>
</dbReference>
<evidence type="ECO:0000313" key="4">
    <source>
        <dbReference type="EMBL" id="OLP77180.1"/>
    </source>
</evidence>
<dbReference type="Gene3D" id="2.10.50.10">
    <property type="entry name" value="Tumor Necrosis Factor Receptor, subunit A, domain 2"/>
    <property type="match status" value="3"/>
</dbReference>
<dbReference type="Pfam" id="PF07699">
    <property type="entry name" value="Ephrin_rec_like"/>
    <property type="match status" value="1"/>
</dbReference>
<feature type="transmembrane region" description="Helical" evidence="1">
    <location>
        <begin position="245"/>
        <end position="267"/>
    </location>
</feature>
<protein>
    <submittedName>
        <fullName evidence="4">Sushi, von Willebrand factor type A, EGF and pentraxin domain-containing protein 1</fullName>
    </submittedName>
</protein>
<dbReference type="SUPFAM" id="SSF57184">
    <property type="entry name" value="Growth factor receptor domain"/>
    <property type="match status" value="2"/>
</dbReference>
<dbReference type="PANTHER" id="PTHR46967:SF2">
    <property type="entry name" value="SUSHI, VON WILLEBRAND FACTOR TYPE A, EGF AND PENTRAXIN DOMAIN-CONTAINING PROTEIN 1-LIKE"/>
    <property type="match status" value="1"/>
</dbReference>
<evidence type="ECO:0000256" key="1">
    <source>
        <dbReference type="SAM" id="Phobius"/>
    </source>
</evidence>
<dbReference type="OMA" id="SAMSSEC"/>
<dbReference type="AlphaFoldDB" id="A0A1Q9C2P3"/>
<comment type="caution">
    <text evidence="4">The sequence shown here is derived from an EMBL/GenBank/DDBJ whole genome shotgun (WGS) entry which is preliminary data.</text>
</comment>
<gene>
    <name evidence="4" type="primary">SVEP1</name>
    <name evidence="4" type="ORF">AK812_SmicGene42787</name>
</gene>
<organism evidence="4 5">
    <name type="scientific">Symbiodinium microadriaticum</name>
    <name type="common">Dinoflagellate</name>
    <name type="synonym">Zooxanthella microadriatica</name>
    <dbReference type="NCBI Taxonomy" id="2951"/>
    <lineage>
        <taxon>Eukaryota</taxon>
        <taxon>Sar</taxon>
        <taxon>Alveolata</taxon>
        <taxon>Dinophyceae</taxon>
        <taxon>Suessiales</taxon>
        <taxon>Symbiodiniaceae</taxon>
        <taxon>Symbiodinium</taxon>
    </lineage>
</organism>
<name>A0A1Q9C2P3_SYMMI</name>
<dbReference type="SMART" id="SM01411">
    <property type="entry name" value="Ephrin_rec_like"/>
    <property type="match status" value="4"/>
</dbReference>
<evidence type="ECO:0000259" key="3">
    <source>
        <dbReference type="Pfam" id="PF07699"/>
    </source>
</evidence>
<keyword evidence="1" id="KW-0472">Membrane</keyword>
<keyword evidence="1" id="KW-1133">Transmembrane helix</keyword>
<feature type="domain" description="Tyrosine-protein kinase ephrin type A/B receptor-like" evidence="3">
    <location>
        <begin position="90"/>
        <end position="133"/>
    </location>
</feature>
<keyword evidence="2" id="KW-0732">Signal</keyword>
<keyword evidence="5" id="KW-1185">Reference proteome</keyword>
<dbReference type="EMBL" id="LSRX01001827">
    <property type="protein sequence ID" value="OLP77180.1"/>
    <property type="molecule type" value="Genomic_DNA"/>
</dbReference>
<evidence type="ECO:0000313" key="5">
    <source>
        <dbReference type="Proteomes" id="UP000186817"/>
    </source>
</evidence>
<keyword evidence="1" id="KW-0812">Transmembrane</keyword>
<dbReference type="Proteomes" id="UP000186817">
    <property type="component" value="Unassembled WGS sequence"/>
</dbReference>
<dbReference type="OrthoDB" id="10267796at2759"/>
<dbReference type="PANTHER" id="PTHR46967">
    <property type="entry name" value="INSULIN-LIKE GROWTH FACTOR BINDING PROTEIN,N-TERMINAL"/>
    <property type="match status" value="1"/>
</dbReference>
<feature type="signal peptide" evidence="2">
    <location>
        <begin position="1"/>
        <end position="21"/>
    </location>
</feature>
<feature type="chain" id="PRO_5011982805" evidence="2">
    <location>
        <begin position="22"/>
        <end position="343"/>
    </location>
</feature>
<reference evidence="4 5" key="1">
    <citation type="submission" date="2016-02" db="EMBL/GenBank/DDBJ databases">
        <title>Genome analysis of coral dinoflagellate symbionts highlights evolutionary adaptations to a symbiotic lifestyle.</title>
        <authorList>
            <person name="Aranda M."/>
            <person name="Li Y."/>
            <person name="Liew Y.J."/>
            <person name="Baumgarten S."/>
            <person name="Simakov O."/>
            <person name="Wilson M."/>
            <person name="Piel J."/>
            <person name="Ashoor H."/>
            <person name="Bougouffa S."/>
            <person name="Bajic V.B."/>
            <person name="Ryu T."/>
            <person name="Ravasi T."/>
            <person name="Bayer T."/>
            <person name="Micklem G."/>
            <person name="Kim H."/>
            <person name="Bhak J."/>
            <person name="Lajeunesse T.C."/>
            <person name="Voolstra C.R."/>
        </authorList>
    </citation>
    <scope>NUCLEOTIDE SEQUENCE [LARGE SCALE GENOMIC DNA]</scope>
    <source>
        <strain evidence="4 5">CCMP2467</strain>
    </source>
</reference>
<evidence type="ECO:0000256" key="2">
    <source>
        <dbReference type="SAM" id="SignalP"/>
    </source>
</evidence>
<accession>A0A1Q9C2P3</accession>
<proteinExistence type="predicted"/>
<dbReference type="InterPro" id="IPR009030">
    <property type="entry name" value="Growth_fac_rcpt_cys_sf"/>
</dbReference>
<feature type="non-terminal residue" evidence="4">
    <location>
        <position position="343"/>
    </location>
</feature>